<evidence type="ECO:0000259" key="1">
    <source>
        <dbReference type="SMART" id="SM00901"/>
    </source>
</evidence>
<protein>
    <submittedName>
        <fullName evidence="2">FRG domain-containing protein</fullName>
    </submittedName>
</protein>
<organism evidence="2">
    <name type="scientific">Sedimenticola thiotaurini</name>
    <dbReference type="NCBI Taxonomy" id="1543721"/>
    <lineage>
        <taxon>Bacteria</taxon>
        <taxon>Pseudomonadati</taxon>
        <taxon>Pseudomonadota</taxon>
        <taxon>Gammaproteobacteria</taxon>
        <taxon>Chromatiales</taxon>
        <taxon>Sedimenticolaceae</taxon>
        <taxon>Sedimenticola</taxon>
    </lineage>
</organism>
<evidence type="ECO:0000313" key="2">
    <source>
        <dbReference type="EMBL" id="HEB96788.1"/>
    </source>
</evidence>
<gene>
    <name evidence="2" type="ORF">ENI96_10215</name>
</gene>
<dbReference type="Pfam" id="PF08867">
    <property type="entry name" value="FRG"/>
    <property type="match status" value="1"/>
</dbReference>
<proteinExistence type="predicted"/>
<accession>A0A831RLA7</accession>
<dbReference type="EMBL" id="DRKP01000119">
    <property type="protein sequence ID" value="HEB96788.1"/>
    <property type="molecule type" value="Genomic_DNA"/>
</dbReference>
<reference evidence="2" key="1">
    <citation type="journal article" date="2020" name="mSystems">
        <title>Genome- and Community-Level Interaction Insights into Carbon Utilization and Element Cycling Functions of Hydrothermarchaeota in Hydrothermal Sediment.</title>
        <authorList>
            <person name="Zhou Z."/>
            <person name="Liu Y."/>
            <person name="Xu W."/>
            <person name="Pan J."/>
            <person name="Luo Z.H."/>
            <person name="Li M."/>
        </authorList>
    </citation>
    <scope>NUCLEOTIDE SEQUENCE [LARGE SCALE GENOMIC DNA]</scope>
    <source>
        <strain evidence="2">HyVt-443</strain>
    </source>
</reference>
<dbReference type="AlphaFoldDB" id="A0A831RLA7"/>
<dbReference type="InterPro" id="IPR014966">
    <property type="entry name" value="FRG-dom"/>
</dbReference>
<comment type="caution">
    <text evidence="2">The sequence shown here is derived from an EMBL/GenBank/DDBJ whole genome shotgun (WGS) entry which is preliminary data.</text>
</comment>
<dbReference type="Proteomes" id="UP000886251">
    <property type="component" value="Unassembled WGS sequence"/>
</dbReference>
<name>A0A831RLA7_9GAMM</name>
<dbReference type="SMART" id="SM00901">
    <property type="entry name" value="FRG"/>
    <property type="match status" value="1"/>
</dbReference>
<sequence>MLGVIRKEFVPLRKLNIRGCKATTASDGQVVFKVRDTHALIQAAGYLKHVRGYNNSELVYFRGESKLYPSLPPTAFRGISTPRAVSNAINRINKSIADFSRPLKSTGAYAHEAVLQHYGLKTTWIDLVDNIWVALWFACHNALSFGPSGEHLHFERRVPRTDPTEKAYVLLVAVDAVAPNNECPGFYAGSNTELIDLRIAAPSIFVRPHAQHGLLMRKKGNTVQRPTDYSSQIRGILEIDLADALEWLGNSTTLSVHSLFPPPMYDNGYGNLLSVEFKGARNVGCISHIGA</sequence>
<feature type="domain" description="FRG" evidence="1">
    <location>
        <begin position="55"/>
        <end position="144"/>
    </location>
</feature>